<feature type="coiled-coil region" evidence="1">
    <location>
        <begin position="837"/>
        <end position="864"/>
    </location>
</feature>
<dbReference type="SUPFAM" id="SSF50978">
    <property type="entry name" value="WD40 repeat-like"/>
    <property type="match status" value="1"/>
</dbReference>
<dbReference type="InterPro" id="IPR029071">
    <property type="entry name" value="Ubiquitin-like_domsf"/>
</dbReference>
<evidence type="ECO:0000313" key="3">
    <source>
        <dbReference type="EMBL" id="CAE0655127.1"/>
    </source>
</evidence>
<accession>A0A7S3YL68</accession>
<dbReference type="EMBL" id="HBIV01009648">
    <property type="protein sequence ID" value="CAE0655127.1"/>
    <property type="molecule type" value="Transcribed_RNA"/>
</dbReference>
<gene>
    <name evidence="3" type="ORF">LGLO00237_LOCUS7301</name>
</gene>
<proteinExistence type="predicted"/>
<name>A0A7S3YL68_9EUKA</name>
<dbReference type="InterPro" id="IPR036322">
    <property type="entry name" value="WD40_repeat_dom_sf"/>
</dbReference>
<sequence length="961" mass="108972">MSTYYLETGAEIGSWDNIKGKVMAVIDVTISYKIVSGKRCKKRYIIISSSNDGQGTAYMSEITVATHWGMGRLKTFSLDSPITAMCEYPDEPGMVLFGTQNGFVCKSFTGSEDAFRRITDTRYAHQSLRTDAVTALAIVPNNGCILIGQKSGLLTVRSYDAKERLDYKIHSIPPLPIVGFLNHGARVTAIHQSGNEFKALHFVFLRDKQLFQCTDNSEDCCRCGEFLLDDGNAILRVAAGATPSNVNFAYETLPDLMEEALQKPRECYMFEKSPKNKEKRGPGGDEKMQVEPASSSVGIDAPARLYLFTPEGLYQAWVEIPVSPFDSDRLLNDFKKEFDDLMTTIEVEMESLQMIYDFQTRIDRTIASLDMQTKDKDNAMDIAKLAAQTSIMAHILEIFLWFRDNKLCDKYGNIKDQGILQRLWRARSDGARRGFLKSNREFADILRRQEHEGKEDSKSSRIRVISNFGEEPVPVHPNNTAAEIQAEYHRITGLPADQLRLQFEHHWLELTDVAGRIGLEHGKKVQLFIDWLLVDQITPSWLREGTTYPYKFATLKVAVKNRWAAVQREASETLSDKSLIDAFGFRSLMEDDKRDLNNLCYYMLNEKRLGERLAADFAKEYDVEDEHTLAAFFEIDDMMRFLAQDDEKKYMEEEGEEDGINDLFKSITFGLTCSANPSTAHVLHCFRALNYINSYGKDKGKLGAHAAHLLRIIEHDQRGAWSWHDHALAVSCLSASGTPQETLEYIRKTCPLEKEHHESGQGQISATWDKAGSSLDMMLLTEVVEKNPYKFGKEQCWDEIASVVEKQGKLTGAECRKRVWYLVKNAPEAKADDGPEIKKWRKDAAQINNAIEASDKQKEELHRTLIKYLFKALDGRGATHRLIKLVLGPIEQEELEKSLPKDTLLLHYLQRGEVEKARKIRDDGVGVVGQNDAKGKRPGRGRSTVERLLEAYEATYPIDAM</sequence>
<dbReference type="AlphaFoldDB" id="A0A7S3YL68"/>
<evidence type="ECO:0000256" key="1">
    <source>
        <dbReference type="SAM" id="Coils"/>
    </source>
</evidence>
<reference evidence="3" key="1">
    <citation type="submission" date="2021-01" db="EMBL/GenBank/DDBJ databases">
        <authorList>
            <person name="Corre E."/>
            <person name="Pelletier E."/>
            <person name="Niang G."/>
            <person name="Scheremetjew M."/>
            <person name="Finn R."/>
            <person name="Kale V."/>
            <person name="Holt S."/>
            <person name="Cochrane G."/>
            <person name="Meng A."/>
            <person name="Brown T."/>
            <person name="Cohen L."/>
        </authorList>
    </citation>
    <scope>NUCLEOTIDE SEQUENCE</scope>
    <source>
        <strain evidence="3">CCCM811</strain>
    </source>
</reference>
<keyword evidence="1" id="KW-0175">Coiled coil</keyword>
<feature type="compositionally biased region" description="Basic and acidic residues" evidence="2">
    <location>
        <begin position="272"/>
        <end position="289"/>
    </location>
</feature>
<protein>
    <submittedName>
        <fullName evidence="3">Uncharacterized protein</fullName>
    </submittedName>
</protein>
<dbReference type="SUPFAM" id="SSF54236">
    <property type="entry name" value="Ubiquitin-like"/>
    <property type="match status" value="1"/>
</dbReference>
<feature type="region of interest" description="Disordered" evidence="2">
    <location>
        <begin position="272"/>
        <end position="293"/>
    </location>
</feature>
<evidence type="ECO:0000256" key="2">
    <source>
        <dbReference type="SAM" id="MobiDB-lite"/>
    </source>
</evidence>
<organism evidence="3">
    <name type="scientific">Lotharella globosa</name>
    <dbReference type="NCBI Taxonomy" id="91324"/>
    <lineage>
        <taxon>Eukaryota</taxon>
        <taxon>Sar</taxon>
        <taxon>Rhizaria</taxon>
        <taxon>Cercozoa</taxon>
        <taxon>Chlorarachniophyceae</taxon>
        <taxon>Lotharella</taxon>
    </lineage>
</organism>